<evidence type="ECO:0000313" key="2">
    <source>
        <dbReference type="EMBL" id="KAH7955374.1"/>
    </source>
</evidence>
<feature type="compositionally biased region" description="Polar residues" evidence="1">
    <location>
        <begin position="336"/>
        <end position="347"/>
    </location>
</feature>
<comment type="caution">
    <text evidence="2">The sequence shown here is derived from an EMBL/GenBank/DDBJ whole genome shotgun (WGS) entry which is preliminary data.</text>
</comment>
<reference evidence="2" key="2">
    <citation type="submission" date="2021-09" db="EMBL/GenBank/DDBJ databases">
        <authorList>
            <person name="Jia N."/>
            <person name="Wang J."/>
            <person name="Shi W."/>
            <person name="Du L."/>
            <person name="Sun Y."/>
            <person name="Zhan W."/>
            <person name="Jiang J."/>
            <person name="Wang Q."/>
            <person name="Zhang B."/>
            <person name="Ji P."/>
            <person name="Sakyi L.B."/>
            <person name="Cui X."/>
            <person name="Yuan T."/>
            <person name="Jiang B."/>
            <person name="Yang W."/>
            <person name="Lam T.T.-Y."/>
            <person name="Chang Q."/>
            <person name="Ding S."/>
            <person name="Wang X."/>
            <person name="Zhu J."/>
            <person name="Ruan X."/>
            <person name="Zhao L."/>
            <person name="Wei J."/>
            <person name="Que T."/>
            <person name="Du C."/>
            <person name="Cheng J."/>
            <person name="Dai P."/>
            <person name="Han X."/>
            <person name="Huang E."/>
            <person name="Gao Y."/>
            <person name="Liu J."/>
            <person name="Shao H."/>
            <person name="Ye R."/>
            <person name="Li L."/>
            <person name="Wei W."/>
            <person name="Wang X."/>
            <person name="Wang C."/>
            <person name="Huo Q."/>
            <person name="Li W."/>
            <person name="Guo W."/>
            <person name="Chen H."/>
            <person name="Chen S."/>
            <person name="Zhou L."/>
            <person name="Zhou L."/>
            <person name="Ni X."/>
            <person name="Tian J."/>
            <person name="Zhou Y."/>
            <person name="Sheng Y."/>
            <person name="Liu T."/>
            <person name="Pan Y."/>
            <person name="Xia L."/>
            <person name="Li J."/>
            <person name="Zhao F."/>
            <person name="Cao W."/>
        </authorList>
    </citation>
    <scope>NUCLEOTIDE SEQUENCE</scope>
    <source>
        <strain evidence="2">Rsan-2018</strain>
        <tissue evidence="2">Larvae</tissue>
    </source>
</reference>
<accession>A0A9D4PT97</accession>
<feature type="compositionally biased region" description="Basic and acidic residues" evidence="1">
    <location>
        <begin position="228"/>
        <end position="239"/>
    </location>
</feature>
<protein>
    <submittedName>
        <fullName evidence="2">Uncharacterized protein</fullName>
    </submittedName>
</protein>
<feature type="compositionally biased region" description="Basic and acidic residues" evidence="1">
    <location>
        <begin position="64"/>
        <end position="105"/>
    </location>
</feature>
<dbReference type="AlphaFoldDB" id="A0A9D4PT97"/>
<keyword evidence="3" id="KW-1185">Reference proteome</keyword>
<evidence type="ECO:0000256" key="1">
    <source>
        <dbReference type="SAM" id="MobiDB-lite"/>
    </source>
</evidence>
<feature type="region of interest" description="Disordered" evidence="1">
    <location>
        <begin position="35"/>
        <end position="146"/>
    </location>
</feature>
<feature type="compositionally biased region" description="Basic and acidic residues" evidence="1">
    <location>
        <begin position="133"/>
        <end position="146"/>
    </location>
</feature>
<dbReference type="Proteomes" id="UP000821837">
    <property type="component" value="Unassembled WGS sequence"/>
</dbReference>
<feature type="region of interest" description="Disordered" evidence="1">
    <location>
        <begin position="336"/>
        <end position="358"/>
    </location>
</feature>
<dbReference type="VEuPathDB" id="VectorBase:RSAN_052828"/>
<feature type="region of interest" description="Disordered" evidence="1">
    <location>
        <begin position="228"/>
        <end position="277"/>
    </location>
</feature>
<feature type="compositionally biased region" description="Basic and acidic residues" evidence="1">
    <location>
        <begin position="117"/>
        <end position="126"/>
    </location>
</feature>
<name>A0A9D4PT97_RHISA</name>
<gene>
    <name evidence="2" type="ORF">HPB52_000796</name>
</gene>
<organism evidence="2 3">
    <name type="scientific">Rhipicephalus sanguineus</name>
    <name type="common">Brown dog tick</name>
    <name type="synonym">Ixodes sanguineus</name>
    <dbReference type="NCBI Taxonomy" id="34632"/>
    <lineage>
        <taxon>Eukaryota</taxon>
        <taxon>Metazoa</taxon>
        <taxon>Ecdysozoa</taxon>
        <taxon>Arthropoda</taxon>
        <taxon>Chelicerata</taxon>
        <taxon>Arachnida</taxon>
        <taxon>Acari</taxon>
        <taxon>Parasitiformes</taxon>
        <taxon>Ixodida</taxon>
        <taxon>Ixodoidea</taxon>
        <taxon>Ixodidae</taxon>
        <taxon>Rhipicephalinae</taxon>
        <taxon>Rhipicephalus</taxon>
        <taxon>Rhipicephalus</taxon>
    </lineage>
</organism>
<sequence length="450" mass="50024">MPPPFHTHGASGRGELRTSERRCTDVLSSAVVAARRRRRTRAAPPSLRKHALSEETRLWVLDQPGEKNLERTTELAEEYSIRRGEKKDRYRPAKKPYRENPKQPERNGVSSSAPGKVIEKDRHRDSTASGCAGKEKGEQDKNRDKAVEAKKPIVCFQCDEPGHSAMATMDVIHPSYVPADRFTGQCAWIRQVAQEDSVCLPVAKVLIKGPFGELETVAAVSQFAERCKRDREGTREFPKRGGTGPGQTMTNGDQENIRDNGENSSESSNEASEELNPLFVPPGMDRLLEISKVGPETIAAEQANLMKPYHQRSAVVQLVLNIPAEVETDFVFPRQASDSCAETSDSATEVHDDDADRDEDRLLDQDEEIAVAWADLRESYVPGDVHLSEFMQADSCSLVREERTDEDIIKSVQEGGVSSDDENRITQPDSALPQTSQVLDAFDIIRRCIG</sequence>
<proteinExistence type="predicted"/>
<reference evidence="2" key="1">
    <citation type="journal article" date="2020" name="Cell">
        <title>Large-Scale Comparative Analyses of Tick Genomes Elucidate Their Genetic Diversity and Vector Capacities.</title>
        <authorList>
            <consortium name="Tick Genome and Microbiome Consortium (TIGMIC)"/>
            <person name="Jia N."/>
            <person name="Wang J."/>
            <person name="Shi W."/>
            <person name="Du L."/>
            <person name="Sun Y."/>
            <person name="Zhan W."/>
            <person name="Jiang J.F."/>
            <person name="Wang Q."/>
            <person name="Zhang B."/>
            <person name="Ji P."/>
            <person name="Bell-Sakyi L."/>
            <person name="Cui X.M."/>
            <person name="Yuan T.T."/>
            <person name="Jiang B.G."/>
            <person name="Yang W.F."/>
            <person name="Lam T.T."/>
            <person name="Chang Q.C."/>
            <person name="Ding S.J."/>
            <person name="Wang X.J."/>
            <person name="Zhu J.G."/>
            <person name="Ruan X.D."/>
            <person name="Zhao L."/>
            <person name="Wei J.T."/>
            <person name="Ye R.Z."/>
            <person name="Que T.C."/>
            <person name="Du C.H."/>
            <person name="Zhou Y.H."/>
            <person name="Cheng J.X."/>
            <person name="Dai P.F."/>
            <person name="Guo W.B."/>
            <person name="Han X.H."/>
            <person name="Huang E.J."/>
            <person name="Li L.F."/>
            <person name="Wei W."/>
            <person name="Gao Y.C."/>
            <person name="Liu J.Z."/>
            <person name="Shao H.Z."/>
            <person name="Wang X."/>
            <person name="Wang C.C."/>
            <person name="Yang T.C."/>
            <person name="Huo Q.B."/>
            <person name="Li W."/>
            <person name="Chen H.Y."/>
            <person name="Chen S.E."/>
            <person name="Zhou L.G."/>
            <person name="Ni X.B."/>
            <person name="Tian J.H."/>
            <person name="Sheng Y."/>
            <person name="Liu T."/>
            <person name="Pan Y.S."/>
            <person name="Xia L.Y."/>
            <person name="Li J."/>
            <person name="Zhao F."/>
            <person name="Cao W.C."/>
        </authorList>
    </citation>
    <scope>NUCLEOTIDE SEQUENCE</scope>
    <source>
        <strain evidence="2">Rsan-2018</strain>
    </source>
</reference>
<dbReference type="EMBL" id="JABSTV010001250">
    <property type="protein sequence ID" value="KAH7955374.1"/>
    <property type="molecule type" value="Genomic_DNA"/>
</dbReference>
<feature type="region of interest" description="Disordered" evidence="1">
    <location>
        <begin position="1"/>
        <end position="22"/>
    </location>
</feature>
<evidence type="ECO:0000313" key="3">
    <source>
        <dbReference type="Proteomes" id="UP000821837"/>
    </source>
</evidence>